<name>A0A2G2YWZ8_CAPAN</name>
<gene>
    <name evidence="1" type="ORF">T459_21422</name>
</gene>
<evidence type="ECO:0000313" key="1">
    <source>
        <dbReference type="EMBL" id="PHT74145.1"/>
    </source>
</evidence>
<protein>
    <submittedName>
        <fullName evidence="1">Uncharacterized protein</fullName>
    </submittedName>
</protein>
<organism evidence="1 2">
    <name type="scientific">Capsicum annuum</name>
    <name type="common">Capsicum pepper</name>
    <dbReference type="NCBI Taxonomy" id="4072"/>
    <lineage>
        <taxon>Eukaryota</taxon>
        <taxon>Viridiplantae</taxon>
        <taxon>Streptophyta</taxon>
        <taxon>Embryophyta</taxon>
        <taxon>Tracheophyta</taxon>
        <taxon>Spermatophyta</taxon>
        <taxon>Magnoliopsida</taxon>
        <taxon>eudicotyledons</taxon>
        <taxon>Gunneridae</taxon>
        <taxon>Pentapetalae</taxon>
        <taxon>asterids</taxon>
        <taxon>lamiids</taxon>
        <taxon>Solanales</taxon>
        <taxon>Solanaceae</taxon>
        <taxon>Solanoideae</taxon>
        <taxon>Capsiceae</taxon>
        <taxon>Capsicum</taxon>
    </lineage>
</organism>
<reference evidence="1 2" key="1">
    <citation type="journal article" date="2014" name="Nat. Genet.">
        <title>Genome sequence of the hot pepper provides insights into the evolution of pungency in Capsicum species.</title>
        <authorList>
            <person name="Kim S."/>
            <person name="Park M."/>
            <person name="Yeom S.I."/>
            <person name="Kim Y.M."/>
            <person name="Lee J.M."/>
            <person name="Lee H.A."/>
            <person name="Seo E."/>
            <person name="Choi J."/>
            <person name="Cheong K."/>
            <person name="Kim K.T."/>
            <person name="Jung K."/>
            <person name="Lee G.W."/>
            <person name="Oh S.K."/>
            <person name="Bae C."/>
            <person name="Kim S.B."/>
            <person name="Lee H.Y."/>
            <person name="Kim S.Y."/>
            <person name="Kim M.S."/>
            <person name="Kang B.C."/>
            <person name="Jo Y.D."/>
            <person name="Yang H.B."/>
            <person name="Jeong H.J."/>
            <person name="Kang W.H."/>
            <person name="Kwon J.K."/>
            <person name="Shin C."/>
            <person name="Lim J.Y."/>
            <person name="Park J.H."/>
            <person name="Huh J.H."/>
            <person name="Kim J.S."/>
            <person name="Kim B.D."/>
            <person name="Cohen O."/>
            <person name="Paran I."/>
            <person name="Suh M.C."/>
            <person name="Lee S.B."/>
            <person name="Kim Y.K."/>
            <person name="Shin Y."/>
            <person name="Noh S.J."/>
            <person name="Park J."/>
            <person name="Seo Y.S."/>
            <person name="Kwon S.Y."/>
            <person name="Kim H.A."/>
            <person name="Park J.M."/>
            <person name="Kim H.J."/>
            <person name="Choi S.B."/>
            <person name="Bosland P.W."/>
            <person name="Reeves G."/>
            <person name="Jo S.H."/>
            <person name="Lee B.W."/>
            <person name="Cho H.T."/>
            <person name="Choi H.S."/>
            <person name="Lee M.S."/>
            <person name="Yu Y."/>
            <person name="Do Choi Y."/>
            <person name="Park B.S."/>
            <person name="van Deynze A."/>
            <person name="Ashrafi H."/>
            <person name="Hill T."/>
            <person name="Kim W.T."/>
            <person name="Pai H.S."/>
            <person name="Ahn H.K."/>
            <person name="Yeam I."/>
            <person name="Giovannoni J.J."/>
            <person name="Rose J.K."/>
            <person name="Sorensen I."/>
            <person name="Lee S.J."/>
            <person name="Kim R.W."/>
            <person name="Choi I.Y."/>
            <person name="Choi B.S."/>
            <person name="Lim J.S."/>
            <person name="Lee Y.H."/>
            <person name="Choi D."/>
        </authorList>
    </citation>
    <scope>NUCLEOTIDE SEQUENCE [LARGE SCALE GENOMIC DNA]</scope>
    <source>
        <strain evidence="2">cv. CM334</strain>
    </source>
</reference>
<evidence type="ECO:0000313" key="2">
    <source>
        <dbReference type="Proteomes" id="UP000222542"/>
    </source>
</evidence>
<dbReference type="STRING" id="4072.A0A2G2YWZ8"/>
<accession>A0A2G2YWZ8</accession>
<proteinExistence type="predicted"/>
<dbReference type="AlphaFoldDB" id="A0A2G2YWZ8"/>
<comment type="caution">
    <text evidence="1">The sequence shown here is derived from an EMBL/GenBank/DDBJ whole genome shotgun (WGS) entry which is preliminary data.</text>
</comment>
<reference evidence="1 2" key="2">
    <citation type="journal article" date="2017" name="Genome Biol.">
        <title>New reference genome sequences of hot pepper reveal the massive evolution of plant disease-resistance genes by retroduplication.</title>
        <authorList>
            <person name="Kim S."/>
            <person name="Park J."/>
            <person name="Yeom S.I."/>
            <person name="Kim Y.M."/>
            <person name="Seo E."/>
            <person name="Kim K.T."/>
            <person name="Kim M.S."/>
            <person name="Lee J.M."/>
            <person name="Cheong K."/>
            <person name="Shin H.S."/>
            <person name="Kim S.B."/>
            <person name="Han K."/>
            <person name="Lee J."/>
            <person name="Park M."/>
            <person name="Lee H.A."/>
            <person name="Lee H.Y."/>
            <person name="Lee Y."/>
            <person name="Oh S."/>
            <person name="Lee J.H."/>
            <person name="Choi E."/>
            <person name="Choi E."/>
            <person name="Lee S.E."/>
            <person name="Jeon J."/>
            <person name="Kim H."/>
            <person name="Choi G."/>
            <person name="Song H."/>
            <person name="Lee J."/>
            <person name="Lee S.C."/>
            <person name="Kwon J.K."/>
            <person name="Lee H.Y."/>
            <person name="Koo N."/>
            <person name="Hong Y."/>
            <person name="Kim R.W."/>
            <person name="Kang W.H."/>
            <person name="Huh J.H."/>
            <person name="Kang B.C."/>
            <person name="Yang T.J."/>
            <person name="Lee Y.H."/>
            <person name="Bennetzen J.L."/>
            <person name="Choi D."/>
        </authorList>
    </citation>
    <scope>NUCLEOTIDE SEQUENCE [LARGE SCALE GENOMIC DNA]</scope>
    <source>
        <strain evidence="2">cv. CM334</strain>
    </source>
</reference>
<sequence>MLEARTSNEVWNIATIISVDKRMGSDSDGGSNGSSNGELISEENFLEICSKELLARGDELLKHTRRGT</sequence>
<dbReference type="EMBL" id="AYRZ02000008">
    <property type="protein sequence ID" value="PHT74145.1"/>
    <property type="molecule type" value="Genomic_DNA"/>
</dbReference>
<dbReference type="Gramene" id="PHT74145">
    <property type="protein sequence ID" value="PHT74145"/>
    <property type="gene ID" value="T459_21422"/>
</dbReference>
<keyword evidence="2" id="KW-1185">Reference proteome</keyword>
<dbReference type="Proteomes" id="UP000222542">
    <property type="component" value="Unassembled WGS sequence"/>
</dbReference>